<evidence type="ECO:0000256" key="3">
    <source>
        <dbReference type="ARBA" id="ARBA00022679"/>
    </source>
</evidence>
<dbReference type="GO" id="GO:0102559">
    <property type="term" value="F:peptide chain release factor N(5)-glutamine methyltransferase activity"/>
    <property type="evidence" value="ECO:0007669"/>
    <property type="project" value="UniProtKB-EC"/>
</dbReference>
<dbReference type="InterPro" id="IPR004556">
    <property type="entry name" value="HemK-like"/>
</dbReference>
<dbReference type="InterPro" id="IPR029063">
    <property type="entry name" value="SAM-dependent_MTases_sf"/>
</dbReference>
<dbReference type="PANTHER" id="PTHR18895">
    <property type="entry name" value="HEMK METHYLTRANSFERASE"/>
    <property type="match status" value="1"/>
</dbReference>
<dbReference type="NCBIfam" id="TIGR00536">
    <property type="entry name" value="hemK_fam"/>
    <property type="match status" value="1"/>
</dbReference>
<feature type="domain" description="Release factor glutamine methyltransferase N-terminal" evidence="7">
    <location>
        <begin position="13"/>
        <end position="82"/>
    </location>
</feature>
<dbReference type="InterPro" id="IPR007848">
    <property type="entry name" value="Small_mtfrase_dom"/>
</dbReference>
<dbReference type="NCBIfam" id="TIGR03534">
    <property type="entry name" value="RF_mod_PrmC"/>
    <property type="match status" value="1"/>
</dbReference>
<dbReference type="InterPro" id="IPR002052">
    <property type="entry name" value="DNA_methylase_N6_adenine_CS"/>
</dbReference>
<keyword evidence="2 8" id="KW-0489">Methyltransferase</keyword>
<dbReference type="Gene3D" id="1.10.8.10">
    <property type="entry name" value="DNA helicase RuvA subunit, C-terminal domain"/>
    <property type="match status" value="1"/>
</dbReference>
<comment type="catalytic activity">
    <reaction evidence="5">
        <text>L-glutaminyl-[peptide chain release factor] + S-adenosyl-L-methionine = N(5)-methyl-L-glutaminyl-[peptide chain release factor] + S-adenosyl-L-homocysteine + H(+)</text>
        <dbReference type="Rhea" id="RHEA:42896"/>
        <dbReference type="Rhea" id="RHEA-COMP:10271"/>
        <dbReference type="Rhea" id="RHEA-COMP:10272"/>
        <dbReference type="ChEBI" id="CHEBI:15378"/>
        <dbReference type="ChEBI" id="CHEBI:30011"/>
        <dbReference type="ChEBI" id="CHEBI:57856"/>
        <dbReference type="ChEBI" id="CHEBI:59789"/>
        <dbReference type="ChEBI" id="CHEBI:61891"/>
        <dbReference type="EC" id="2.1.1.297"/>
    </reaction>
</comment>
<evidence type="ECO:0000259" key="6">
    <source>
        <dbReference type="Pfam" id="PF05175"/>
    </source>
</evidence>
<dbReference type="AlphaFoldDB" id="A0A645FBK0"/>
<comment type="caution">
    <text evidence="8">The sequence shown here is derived from an EMBL/GenBank/DDBJ whole genome shotgun (WGS) entry which is preliminary data.</text>
</comment>
<dbReference type="EC" id="2.1.1.297" evidence="1"/>
<dbReference type="Pfam" id="PF17827">
    <property type="entry name" value="PrmC_N"/>
    <property type="match status" value="1"/>
</dbReference>
<feature type="domain" description="Methyltransferase small" evidence="6">
    <location>
        <begin position="113"/>
        <end position="198"/>
    </location>
</feature>
<dbReference type="GO" id="GO:0032259">
    <property type="term" value="P:methylation"/>
    <property type="evidence" value="ECO:0007669"/>
    <property type="project" value="UniProtKB-KW"/>
</dbReference>
<evidence type="ECO:0000313" key="8">
    <source>
        <dbReference type="EMBL" id="MPN09934.1"/>
    </source>
</evidence>
<dbReference type="SUPFAM" id="SSF53335">
    <property type="entry name" value="S-adenosyl-L-methionine-dependent methyltransferases"/>
    <property type="match status" value="1"/>
</dbReference>
<dbReference type="GO" id="GO:0003676">
    <property type="term" value="F:nucleic acid binding"/>
    <property type="evidence" value="ECO:0007669"/>
    <property type="project" value="InterPro"/>
</dbReference>
<keyword evidence="4" id="KW-0949">S-adenosyl-L-methionine</keyword>
<dbReference type="EMBL" id="VSSQ01056067">
    <property type="protein sequence ID" value="MPN09934.1"/>
    <property type="molecule type" value="Genomic_DNA"/>
</dbReference>
<evidence type="ECO:0000256" key="2">
    <source>
        <dbReference type="ARBA" id="ARBA00022603"/>
    </source>
</evidence>
<accession>A0A645FBK0</accession>
<evidence type="ECO:0000256" key="4">
    <source>
        <dbReference type="ARBA" id="ARBA00022691"/>
    </source>
</evidence>
<dbReference type="InterPro" id="IPR050320">
    <property type="entry name" value="N5-glutamine_MTase"/>
</dbReference>
<evidence type="ECO:0000256" key="5">
    <source>
        <dbReference type="ARBA" id="ARBA00048391"/>
    </source>
</evidence>
<dbReference type="CDD" id="cd02440">
    <property type="entry name" value="AdoMet_MTases"/>
    <property type="match status" value="1"/>
</dbReference>
<dbReference type="HAMAP" id="MF_02126">
    <property type="entry name" value="RF_methyltr_PrmC"/>
    <property type="match status" value="1"/>
</dbReference>
<evidence type="ECO:0000259" key="7">
    <source>
        <dbReference type="Pfam" id="PF17827"/>
    </source>
</evidence>
<evidence type="ECO:0000256" key="1">
    <source>
        <dbReference type="ARBA" id="ARBA00012771"/>
    </source>
</evidence>
<sequence length="288" mass="31471">MDKTKATWTISGILTWTKQYFSEKGVDNPRLDAEVLLSHILGKDRLYLYVNFDQPLQPAELTAFRDAVKRRAARQPVAYIIGSKEFMGLDFKVTPAVLIPRPDTEILVETAISRLENIDTPCVLDIGTGSGAIIISVIAKLKSAQGAAVDISNEALAVAADNARCNGAAERLQFYQGDLFNPVVGQKFDAVLSNPPYIPNEEIAGLEPEVRREPKLALAGGKDGLDYYRRLIDQGPAYLKPGGFMAFEVGIGQAALIADLAAKNRVLQVVEIVKDYAGIDRVVVLEQR</sequence>
<dbReference type="Gene3D" id="3.40.50.150">
    <property type="entry name" value="Vaccinia Virus protein VP39"/>
    <property type="match status" value="1"/>
</dbReference>
<dbReference type="Pfam" id="PF05175">
    <property type="entry name" value="MTS"/>
    <property type="match status" value="1"/>
</dbReference>
<dbReference type="PANTHER" id="PTHR18895:SF74">
    <property type="entry name" value="MTRF1L RELEASE FACTOR GLUTAMINE METHYLTRANSFERASE"/>
    <property type="match status" value="1"/>
</dbReference>
<proteinExistence type="inferred from homology"/>
<organism evidence="8">
    <name type="scientific">bioreactor metagenome</name>
    <dbReference type="NCBI Taxonomy" id="1076179"/>
    <lineage>
        <taxon>unclassified sequences</taxon>
        <taxon>metagenomes</taxon>
        <taxon>ecological metagenomes</taxon>
    </lineage>
</organism>
<protein>
    <recommendedName>
        <fullName evidence="1">peptide chain release factor N(5)-glutamine methyltransferase</fullName>
        <ecNumber evidence="1">2.1.1.297</ecNumber>
    </recommendedName>
</protein>
<reference evidence="8" key="1">
    <citation type="submission" date="2019-08" db="EMBL/GenBank/DDBJ databases">
        <authorList>
            <person name="Kucharzyk K."/>
            <person name="Murdoch R.W."/>
            <person name="Higgins S."/>
            <person name="Loffler F."/>
        </authorList>
    </citation>
    <scope>NUCLEOTIDE SEQUENCE</scope>
</reference>
<dbReference type="InterPro" id="IPR019874">
    <property type="entry name" value="RF_methyltr_PrmC"/>
</dbReference>
<name>A0A645FBK0_9ZZZZ</name>
<gene>
    <name evidence="8" type="primary">prmC_51</name>
    <name evidence="8" type="ORF">SDC9_157227</name>
</gene>
<dbReference type="InterPro" id="IPR040758">
    <property type="entry name" value="PrmC_N"/>
</dbReference>
<dbReference type="PROSITE" id="PS00092">
    <property type="entry name" value="N6_MTASE"/>
    <property type="match status" value="1"/>
</dbReference>
<keyword evidence="3 8" id="KW-0808">Transferase</keyword>